<dbReference type="GO" id="GO:0003964">
    <property type="term" value="F:RNA-directed DNA polymerase activity"/>
    <property type="evidence" value="ECO:0007669"/>
    <property type="project" value="UniProtKB-KW"/>
</dbReference>
<evidence type="ECO:0000256" key="6">
    <source>
        <dbReference type="ARBA" id="ARBA00022918"/>
    </source>
</evidence>
<keyword evidence="1" id="KW-0808">Transferase</keyword>
<evidence type="ECO:0000256" key="5">
    <source>
        <dbReference type="ARBA" id="ARBA00022801"/>
    </source>
</evidence>
<protein>
    <submittedName>
        <fullName evidence="8">Retrovirus-related Pol polyprotein from transposon 17.6</fullName>
    </submittedName>
</protein>
<dbReference type="EMBL" id="QJKJ01001922">
    <property type="protein sequence ID" value="RDY05234.1"/>
    <property type="molecule type" value="Genomic_DNA"/>
</dbReference>
<evidence type="ECO:0000256" key="2">
    <source>
        <dbReference type="ARBA" id="ARBA00022695"/>
    </source>
</evidence>
<keyword evidence="2" id="KW-0548">Nucleotidyltransferase</keyword>
<dbReference type="PANTHER" id="PTHR34072">
    <property type="entry name" value="ENZYMATIC POLYPROTEIN-RELATED"/>
    <property type="match status" value="1"/>
</dbReference>
<keyword evidence="5" id="KW-0378">Hydrolase</keyword>
<proteinExistence type="predicted"/>
<dbReference type="SUPFAM" id="SSF56672">
    <property type="entry name" value="DNA/RNA polymerases"/>
    <property type="match status" value="1"/>
</dbReference>
<dbReference type="InterPro" id="IPR043502">
    <property type="entry name" value="DNA/RNA_pol_sf"/>
</dbReference>
<dbReference type="CDD" id="cd09274">
    <property type="entry name" value="RNase_HI_RT_Ty3"/>
    <property type="match status" value="1"/>
</dbReference>
<dbReference type="Gene3D" id="3.10.20.370">
    <property type="match status" value="1"/>
</dbReference>
<keyword evidence="3" id="KW-0540">Nuclease</keyword>
<dbReference type="Proteomes" id="UP000257109">
    <property type="component" value="Unassembled WGS sequence"/>
</dbReference>
<accession>A0A371HRD6</accession>
<evidence type="ECO:0000256" key="3">
    <source>
        <dbReference type="ARBA" id="ARBA00022722"/>
    </source>
</evidence>
<dbReference type="Pfam" id="PF17917">
    <property type="entry name" value="RT_RNaseH"/>
    <property type="match status" value="1"/>
</dbReference>
<comment type="caution">
    <text evidence="8">The sequence shown here is derived from an EMBL/GenBank/DDBJ whole genome shotgun (WGS) entry which is preliminary data.</text>
</comment>
<keyword evidence="6" id="KW-0695">RNA-directed DNA polymerase</keyword>
<keyword evidence="9" id="KW-1185">Reference proteome</keyword>
<feature type="domain" description="Reverse transcriptase RNase H-like" evidence="7">
    <location>
        <begin position="2"/>
        <end position="96"/>
    </location>
</feature>
<dbReference type="InterPro" id="IPR041373">
    <property type="entry name" value="RT_RNaseH"/>
</dbReference>
<sequence length="165" mass="19238">MCDTSNSVLGAVLGQQVSKQPHVITYTSQVMDATQVNYTTNEKEILEIMFALDKFRSYLLGSKFVVFSDHAVLKYLLKKLDAKPRLIWWMLLLQEFDIEIRDKKHVENVVADHLSLLEKDAEPIPIRDKFPDEQILASKAIKERLESDAKYYIWDDPYLWKLCSN</sequence>
<feature type="non-terminal residue" evidence="8">
    <location>
        <position position="1"/>
    </location>
</feature>
<name>A0A371HRD6_MUCPR</name>
<evidence type="ECO:0000259" key="7">
    <source>
        <dbReference type="Pfam" id="PF17917"/>
    </source>
</evidence>
<dbReference type="PANTHER" id="PTHR34072:SF57">
    <property type="entry name" value="RNA-DIRECTED DNA POLYMERASE"/>
    <property type="match status" value="1"/>
</dbReference>
<gene>
    <name evidence="8" type="primary">pol</name>
    <name evidence="8" type="ORF">CR513_10939</name>
</gene>
<evidence type="ECO:0000313" key="9">
    <source>
        <dbReference type="Proteomes" id="UP000257109"/>
    </source>
</evidence>
<keyword evidence="4" id="KW-0255">Endonuclease</keyword>
<dbReference type="GO" id="GO:0004519">
    <property type="term" value="F:endonuclease activity"/>
    <property type="evidence" value="ECO:0007669"/>
    <property type="project" value="UniProtKB-KW"/>
</dbReference>
<evidence type="ECO:0000313" key="8">
    <source>
        <dbReference type="EMBL" id="RDY05234.1"/>
    </source>
</evidence>
<evidence type="ECO:0000256" key="4">
    <source>
        <dbReference type="ARBA" id="ARBA00022759"/>
    </source>
</evidence>
<dbReference type="GO" id="GO:0016787">
    <property type="term" value="F:hydrolase activity"/>
    <property type="evidence" value="ECO:0007669"/>
    <property type="project" value="UniProtKB-KW"/>
</dbReference>
<reference evidence="8" key="1">
    <citation type="submission" date="2018-05" db="EMBL/GenBank/DDBJ databases">
        <title>Draft genome of Mucuna pruriens seed.</title>
        <authorList>
            <person name="Nnadi N.E."/>
            <person name="Vos R."/>
            <person name="Hasami M.H."/>
            <person name="Devisetty U.K."/>
            <person name="Aguiy J.C."/>
        </authorList>
    </citation>
    <scope>NUCLEOTIDE SEQUENCE [LARGE SCALE GENOMIC DNA]</scope>
    <source>
        <strain evidence="8">JCA_2017</strain>
    </source>
</reference>
<dbReference type="AlphaFoldDB" id="A0A371HRD6"/>
<dbReference type="OrthoDB" id="8029911at2759"/>
<evidence type="ECO:0000256" key="1">
    <source>
        <dbReference type="ARBA" id="ARBA00022679"/>
    </source>
</evidence>
<organism evidence="8 9">
    <name type="scientific">Mucuna pruriens</name>
    <name type="common">Velvet bean</name>
    <name type="synonym">Dolichos pruriens</name>
    <dbReference type="NCBI Taxonomy" id="157652"/>
    <lineage>
        <taxon>Eukaryota</taxon>
        <taxon>Viridiplantae</taxon>
        <taxon>Streptophyta</taxon>
        <taxon>Embryophyta</taxon>
        <taxon>Tracheophyta</taxon>
        <taxon>Spermatophyta</taxon>
        <taxon>Magnoliopsida</taxon>
        <taxon>eudicotyledons</taxon>
        <taxon>Gunneridae</taxon>
        <taxon>Pentapetalae</taxon>
        <taxon>rosids</taxon>
        <taxon>fabids</taxon>
        <taxon>Fabales</taxon>
        <taxon>Fabaceae</taxon>
        <taxon>Papilionoideae</taxon>
        <taxon>50 kb inversion clade</taxon>
        <taxon>NPAAA clade</taxon>
        <taxon>indigoferoid/millettioid clade</taxon>
        <taxon>Phaseoleae</taxon>
        <taxon>Mucuna</taxon>
    </lineage>
</organism>